<feature type="compositionally biased region" description="Basic and acidic residues" evidence="1">
    <location>
        <begin position="182"/>
        <end position="200"/>
    </location>
</feature>
<dbReference type="GeneID" id="95976579"/>
<name>A0ABR3P8I5_9PEZI</name>
<feature type="compositionally biased region" description="Polar residues" evidence="1">
    <location>
        <begin position="70"/>
        <end position="91"/>
    </location>
</feature>
<proteinExistence type="predicted"/>
<evidence type="ECO:0000256" key="1">
    <source>
        <dbReference type="SAM" id="MobiDB-lite"/>
    </source>
</evidence>
<reference evidence="2 3" key="1">
    <citation type="submission" date="2024-07" db="EMBL/GenBank/DDBJ databases">
        <title>Draft sequence of the Neodothiora populina.</title>
        <authorList>
            <person name="Drown D.D."/>
            <person name="Schuette U.S."/>
            <person name="Buechlein A.B."/>
            <person name="Rusch D.R."/>
            <person name="Winton L.W."/>
            <person name="Adams G.A."/>
        </authorList>
    </citation>
    <scope>NUCLEOTIDE SEQUENCE [LARGE SCALE GENOMIC DNA]</scope>
    <source>
        <strain evidence="2 3">CPC 39397</strain>
    </source>
</reference>
<feature type="region of interest" description="Disordered" evidence="1">
    <location>
        <begin position="355"/>
        <end position="379"/>
    </location>
</feature>
<feature type="region of interest" description="Disordered" evidence="1">
    <location>
        <begin position="1"/>
        <end position="256"/>
    </location>
</feature>
<dbReference type="RefSeq" id="XP_069198762.1">
    <property type="nucleotide sequence ID" value="XM_069342260.1"/>
</dbReference>
<comment type="caution">
    <text evidence="2">The sequence shown here is derived from an EMBL/GenBank/DDBJ whole genome shotgun (WGS) entry which is preliminary data.</text>
</comment>
<feature type="compositionally biased region" description="Polar residues" evidence="1">
    <location>
        <begin position="98"/>
        <end position="118"/>
    </location>
</feature>
<dbReference type="EMBL" id="JBFMKM010000012">
    <property type="protein sequence ID" value="KAL1302486.1"/>
    <property type="molecule type" value="Genomic_DNA"/>
</dbReference>
<evidence type="ECO:0000313" key="3">
    <source>
        <dbReference type="Proteomes" id="UP001562354"/>
    </source>
</evidence>
<gene>
    <name evidence="2" type="ORF">AAFC00_002877</name>
</gene>
<keyword evidence="3" id="KW-1185">Reference proteome</keyword>
<feature type="region of interest" description="Disordered" evidence="1">
    <location>
        <begin position="312"/>
        <end position="338"/>
    </location>
</feature>
<feature type="compositionally biased region" description="Basic and acidic residues" evidence="1">
    <location>
        <begin position="1"/>
        <end position="11"/>
    </location>
</feature>
<dbReference type="Proteomes" id="UP001562354">
    <property type="component" value="Unassembled WGS sequence"/>
</dbReference>
<feature type="compositionally biased region" description="Polar residues" evidence="1">
    <location>
        <begin position="15"/>
        <end position="24"/>
    </location>
</feature>
<organism evidence="2 3">
    <name type="scientific">Neodothiora populina</name>
    <dbReference type="NCBI Taxonomy" id="2781224"/>
    <lineage>
        <taxon>Eukaryota</taxon>
        <taxon>Fungi</taxon>
        <taxon>Dikarya</taxon>
        <taxon>Ascomycota</taxon>
        <taxon>Pezizomycotina</taxon>
        <taxon>Dothideomycetes</taxon>
        <taxon>Dothideomycetidae</taxon>
        <taxon>Dothideales</taxon>
        <taxon>Dothioraceae</taxon>
        <taxon>Neodothiora</taxon>
    </lineage>
</organism>
<feature type="compositionally biased region" description="Low complexity" evidence="1">
    <location>
        <begin position="230"/>
        <end position="244"/>
    </location>
</feature>
<feature type="compositionally biased region" description="Basic and acidic residues" evidence="1">
    <location>
        <begin position="319"/>
        <end position="328"/>
    </location>
</feature>
<feature type="compositionally biased region" description="Low complexity" evidence="1">
    <location>
        <begin position="47"/>
        <end position="61"/>
    </location>
</feature>
<accession>A0ABR3P8I5</accession>
<evidence type="ECO:0000313" key="2">
    <source>
        <dbReference type="EMBL" id="KAL1302486.1"/>
    </source>
</evidence>
<protein>
    <submittedName>
        <fullName evidence="2">Uncharacterized protein</fullName>
    </submittedName>
</protein>
<sequence length="686" mass="76358">MPSEAPARRFDPIPTETSSRSNRSPPADDAKMPQPAPRKFAVEPVETSKNSNRGSTSSSSRAPRKFSAQPFETTAACSTKAPGSSKNTKSRLNPKPFETSTSSNRKTLTTEASPSSDSALAEKPARRRFTPELIATSQRSRKPVEAAPTFSDEHKTDFTPNIVRPSYNNSGQQVAPIAVPPKAHDMASRILRPFERRNERTLSQGSGRSHSFRMPDLETIESSESEERSNPPSISSSPSQDGSPLTTSDSAMSEMYKHATRIRESVDESVANYMLMIEAKRAEEKLREQALAAFPNSDFHEPVAHYVADVESDSDSMEIDDRPATWDGHDEDDYIPARRTSTHGNWELQEMRAHHERREQERNAASTTARRTSTTTKSPWWTPGVEDYVVASQNDPEMRKMRDQARPPMLGADIRFPRSASPEPARFDVTQGSQRLRHQMCYLSEQSDSQNDADGLWGAQLHKTSTRGSAQASTHSQGQGLWGGFCVDEHKDQPNGLNPHMQQLQTGLMTPAVESGNPFERMHHPSDIQAPVPVPPSIVLPLSPSESDSINIDSVLKTEKDLDDLMASDYPDTFVTQVYNYLSLGYPTLARPFDEELAKISGVPISELRHDDDIAKSMPKGYIRLGDDFEGRGDGIDQELQSGGCARWKALKLYIREWARQEKNMVRKESIGDNWGTGARRGSWAF</sequence>
<feature type="compositionally biased region" description="Low complexity" evidence="1">
    <location>
        <begin position="364"/>
        <end position="379"/>
    </location>
</feature>